<dbReference type="Pfam" id="PF03816">
    <property type="entry name" value="LytR_cpsA_psr"/>
    <property type="match status" value="1"/>
</dbReference>
<comment type="similarity">
    <text evidence="1">Belongs to the LytR/CpsA/Psr (LCP) family.</text>
</comment>
<accession>A0ABZ3FLI1</accession>
<feature type="compositionally biased region" description="Pro residues" evidence="2">
    <location>
        <begin position="494"/>
        <end position="506"/>
    </location>
</feature>
<dbReference type="PANTHER" id="PTHR33392">
    <property type="entry name" value="POLYISOPRENYL-TEICHOIC ACID--PEPTIDOGLYCAN TEICHOIC ACID TRANSFERASE TAGU"/>
    <property type="match status" value="1"/>
</dbReference>
<dbReference type="Proteomes" id="UP001442841">
    <property type="component" value="Chromosome"/>
</dbReference>
<proteinExistence type="inferred from homology"/>
<gene>
    <name evidence="5" type="ORF">AADG42_06185</name>
</gene>
<evidence type="ECO:0000313" key="6">
    <source>
        <dbReference type="Proteomes" id="UP001442841"/>
    </source>
</evidence>
<keyword evidence="3" id="KW-1133">Transmembrane helix</keyword>
<sequence length="525" mass="55811">MAETRTDRHLPGSTTTRRPPDYRPRAQVRSERLRLGRGLGRVLMTLLVPGSAQLLGRDKRIGRWAIRIWAGLILTVIAWFLLLLVNRGAAVAVITFKPVTVLIAAALALGGVAWGALLLHAWKLSNPVALAPRHRLGFGAVSVALALALSGTGLASASVVNAQGDFIGSVFAGGGDTQVKDGRYNILLMGGDAGNGREGLRPDSLTVASIDARTGETVLLSLPRNLEDFSFPAYSPMTRLYPDKFSCANHECMLNAVYTKAMENKGLYPGVKDPGAVATVEAVEWITGLDVNYYVLVDLDGFKGLIDAVGGINIDIHKPVPVGGGSTDVGRYIPAGKAVHLNGQDALWFARSRHDSNDYERMARQKCVMYAMLNQLEPLTVATRFTEIANAGKQIMESNIPTTETDRLLDLSLKARETKISSVSFVPPLIYPGAPDFNVIRATVRDRIAAFEAGSATPSAEPAAPAPAETAAEPTPEPTATATTRRGARTAKPSPTPTQTRPPAPAPAATNPADTSDLSVVCQAA</sequence>
<feature type="domain" description="Cell envelope-related transcriptional attenuator" evidence="4">
    <location>
        <begin position="201"/>
        <end position="376"/>
    </location>
</feature>
<keyword evidence="3" id="KW-0472">Membrane</keyword>
<feature type="compositionally biased region" description="Basic and acidic residues" evidence="2">
    <location>
        <begin position="1"/>
        <end position="10"/>
    </location>
</feature>
<protein>
    <submittedName>
        <fullName evidence="5">LCP family protein</fullName>
    </submittedName>
</protein>
<dbReference type="NCBIfam" id="TIGR00350">
    <property type="entry name" value="lytR_cpsA_psr"/>
    <property type="match status" value="1"/>
</dbReference>
<feature type="transmembrane region" description="Helical" evidence="3">
    <location>
        <begin position="136"/>
        <end position="160"/>
    </location>
</feature>
<organism evidence="5 6">
    <name type="scientific">Ammonicoccus fulvus</name>
    <dbReference type="NCBI Taxonomy" id="3138240"/>
    <lineage>
        <taxon>Bacteria</taxon>
        <taxon>Bacillati</taxon>
        <taxon>Actinomycetota</taxon>
        <taxon>Actinomycetes</taxon>
        <taxon>Propionibacteriales</taxon>
        <taxon>Propionibacteriaceae</taxon>
        <taxon>Ammonicoccus</taxon>
    </lineage>
</organism>
<evidence type="ECO:0000256" key="2">
    <source>
        <dbReference type="SAM" id="MobiDB-lite"/>
    </source>
</evidence>
<dbReference type="Gene3D" id="3.40.630.190">
    <property type="entry name" value="LCP protein"/>
    <property type="match status" value="1"/>
</dbReference>
<dbReference type="InterPro" id="IPR050922">
    <property type="entry name" value="LytR/CpsA/Psr_CW_biosynth"/>
</dbReference>
<keyword evidence="6" id="KW-1185">Reference proteome</keyword>
<evidence type="ECO:0000259" key="4">
    <source>
        <dbReference type="Pfam" id="PF03816"/>
    </source>
</evidence>
<reference evidence="5 6" key="1">
    <citation type="submission" date="2024-04" db="EMBL/GenBank/DDBJ databases">
        <title>Isolation of an actinomycete strain from pig manure.</title>
        <authorList>
            <person name="Gong T."/>
            <person name="Yu Z."/>
            <person name="An M."/>
            <person name="Wei C."/>
            <person name="Yang W."/>
            <person name="Liu L."/>
        </authorList>
    </citation>
    <scope>NUCLEOTIDE SEQUENCE [LARGE SCALE GENOMIC DNA]</scope>
    <source>
        <strain evidence="5 6">ZF39</strain>
    </source>
</reference>
<evidence type="ECO:0000256" key="3">
    <source>
        <dbReference type="SAM" id="Phobius"/>
    </source>
</evidence>
<keyword evidence="3" id="KW-0812">Transmembrane</keyword>
<feature type="transmembrane region" description="Helical" evidence="3">
    <location>
        <begin position="102"/>
        <end position="124"/>
    </location>
</feature>
<feature type="compositionally biased region" description="Low complexity" evidence="2">
    <location>
        <begin position="453"/>
        <end position="493"/>
    </location>
</feature>
<evidence type="ECO:0000313" key="5">
    <source>
        <dbReference type="EMBL" id="XAN06908.1"/>
    </source>
</evidence>
<feature type="region of interest" description="Disordered" evidence="2">
    <location>
        <begin position="1"/>
        <end position="25"/>
    </location>
</feature>
<dbReference type="InterPro" id="IPR004474">
    <property type="entry name" value="LytR_CpsA_psr"/>
</dbReference>
<feature type="region of interest" description="Disordered" evidence="2">
    <location>
        <begin position="453"/>
        <end position="525"/>
    </location>
</feature>
<dbReference type="EMBL" id="CP154795">
    <property type="protein sequence ID" value="XAN06908.1"/>
    <property type="molecule type" value="Genomic_DNA"/>
</dbReference>
<evidence type="ECO:0000256" key="1">
    <source>
        <dbReference type="ARBA" id="ARBA00006068"/>
    </source>
</evidence>
<name>A0ABZ3FLI1_9ACTN</name>
<feature type="transmembrane region" description="Helical" evidence="3">
    <location>
        <begin position="68"/>
        <end position="96"/>
    </location>
</feature>
<dbReference type="RefSeq" id="WP_425308349.1">
    <property type="nucleotide sequence ID" value="NZ_CP154795.1"/>
</dbReference>
<dbReference type="PANTHER" id="PTHR33392:SF6">
    <property type="entry name" value="POLYISOPRENYL-TEICHOIC ACID--PEPTIDOGLYCAN TEICHOIC ACID TRANSFERASE TAGU"/>
    <property type="match status" value="1"/>
</dbReference>